<dbReference type="SMART" id="SM00343">
    <property type="entry name" value="ZnF_C2HC"/>
    <property type="match status" value="2"/>
</dbReference>
<dbReference type="SUPFAM" id="SSF47943">
    <property type="entry name" value="Retrovirus capsid protein, N-terminal core domain"/>
    <property type="match status" value="1"/>
</dbReference>
<keyword evidence="7" id="KW-1185">Reference proteome</keyword>
<evidence type="ECO:0000256" key="5">
    <source>
        <dbReference type="SAM" id="MobiDB-lite"/>
    </source>
</evidence>
<dbReference type="InterPro" id="IPR001878">
    <property type="entry name" value="Znf_CCHC"/>
</dbReference>
<dbReference type="InterPro" id="IPR003322">
    <property type="entry name" value="B_retro_matrix"/>
</dbReference>
<accession>A0ABM2XIH3</accession>
<dbReference type="Pfam" id="PF00098">
    <property type="entry name" value="zf-CCHC"/>
    <property type="match status" value="1"/>
</dbReference>
<dbReference type="Pfam" id="PF14787">
    <property type="entry name" value="zf-CCHC_5"/>
    <property type="match status" value="1"/>
</dbReference>
<dbReference type="Pfam" id="PF00607">
    <property type="entry name" value="Gag_p24"/>
    <property type="match status" value="1"/>
</dbReference>
<sequence length="590" mass="65430">MAKILIKKRTLERFLTECDTVAPWFAVSGSLTLSSWKKLGKDLDVAAEHGVLAPGVRPVWTLVRGCLTDQKCIKAIRNGQAALELLQEERSESAASVEAASPIGHTPDLKIKPKQKKEGNRLYPGLSDLEDINSSAAPTSTEESESEEEREAPHKAPLQSARRLLAKLQLGRKKVSRLYPRTDIVPSAPPPYPEAVANSGGACFNSEVWRQVRTEMPLAYPIFQDPQGNRFHEMLDFKIVKSLAESVRTYGVTASFTVAQLETLHRFAMTPADWQNLAKACLSPGQYLDWKAYLNEIAITQSAANAAIGGPQAVWDAEMLLGMGQYATQQNAYPPLVYDQINEIAIRAWKALPNKGEMTGNLTKILQGPSEPFSDFVAKLVEAAEKIFGDTDTAMPLIKQLVFEQCTKECRVAIIPLRHRRLEEWMRACREIGGPLTNEGLAAAVIKLSRGGGHPRTCFHCGKAGHMKRNCPQRDQPRNKDALNFKGAQCTMPGLCPKCKKGRHWANECRSVRDINGHVIPYMSMPKNGRPGPKPQSPQIYGAMENSTTENPNLRETSLEQWPTFRHPKNLAGPLQVPRNWTSVLPPDSY</sequence>
<dbReference type="InterPro" id="IPR010999">
    <property type="entry name" value="Retrovr_matrix"/>
</dbReference>
<name>A0ABM2XIH3_MESAU</name>
<dbReference type="Pfam" id="PF19317">
    <property type="entry name" value="Gag_p24_C"/>
    <property type="match status" value="1"/>
</dbReference>
<keyword evidence="3" id="KW-0862">Zinc</keyword>
<dbReference type="PANTHER" id="PTHR40389">
    <property type="entry name" value="ENDOGENOUS RETROVIRUS GROUP K MEMBER 24 GAG POLYPROTEIN-RELATED"/>
    <property type="match status" value="1"/>
</dbReference>
<feature type="region of interest" description="Disordered" evidence="5">
    <location>
        <begin position="96"/>
        <end position="157"/>
    </location>
</feature>
<proteinExistence type="predicted"/>
<feature type="compositionally biased region" description="Polar residues" evidence="5">
    <location>
        <begin position="545"/>
        <end position="555"/>
    </location>
</feature>
<feature type="compositionally biased region" description="Basic and acidic residues" evidence="5">
    <location>
        <begin position="107"/>
        <end position="120"/>
    </location>
</feature>
<protein>
    <submittedName>
        <fullName evidence="8">IgE-binding protein-like</fullName>
    </submittedName>
</protein>
<evidence type="ECO:0000256" key="1">
    <source>
        <dbReference type="ARBA" id="ARBA00022723"/>
    </source>
</evidence>
<evidence type="ECO:0000313" key="8">
    <source>
        <dbReference type="RefSeq" id="XP_040602557.1"/>
    </source>
</evidence>
<evidence type="ECO:0000256" key="3">
    <source>
        <dbReference type="ARBA" id="ARBA00022833"/>
    </source>
</evidence>
<dbReference type="InterPro" id="IPR008916">
    <property type="entry name" value="Retrov_capsid_C"/>
</dbReference>
<reference evidence="8" key="1">
    <citation type="submission" date="2025-08" db="UniProtKB">
        <authorList>
            <consortium name="RefSeq"/>
        </authorList>
    </citation>
    <scope>IDENTIFICATION</scope>
    <source>
        <tissue evidence="8">Liver</tissue>
    </source>
</reference>
<keyword evidence="1" id="KW-0479">Metal-binding</keyword>
<evidence type="ECO:0000256" key="2">
    <source>
        <dbReference type="ARBA" id="ARBA00022771"/>
    </source>
</evidence>
<organism evidence="7 8">
    <name type="scientific">Mesocricetus auratus</name>
    <name type="common">Golden hamster</name>
    <dbReference type="NCBI Taxonomy" id="10036"/>
    <lineage>
        <taxon>Eukaryota</taxon>
        <taxon>Metazoa</taxon>
        <taxon>Chordata</taxon>
        <taxon>Craniata</taxon>
        <taxon>Vertebrata</taxon>
        <taxon>Euteleostomi</taxon>
        <taxon>Mammalia</taxon>
        <taxon>Eutheria</taxon>
        <taxon>Euarchontoglires</taxon>
        <taxon>Glires</taxon>
        <taxon>Rodentia</taxon>
        <taxon>Myomorpha</taxon>
        <taxon>Muroidea</taxon>
        <taxon>Cricetidae</taxon>
        <taxon>Cricetinae</taxon>
        <taxon>Mesocricetus</taxon>
    </lineage>
</organism>
<dbReference type="Gene3D" id="1.10.375.10">
    <property type="entry name" value="Human Immunodeficiency Virus Type 1 Capsid Protein"/>
    <property type="match status" value="1"/>
</dbReference>
<dbReference type="Pfam" id="PF02337">
    <property type="entry name" value="Gag_p10"/>
    <property type="match status" value="1"/>
</dbReference>
<dbReference type="Gene3D" id="1.10.150.490">
    <property type="entry name" value="Retroviral GAG p10 protein"/>
    <property type="match status" value="1"/>
</dbReference>
<dbReference type="Gene3D" id="1.10.1200.30">
    <property type="match status" value="1"/>
</dbReference>
<evidence type="ECO:0000313" key="7">
    <source>
        <dbReference type="Proteomes" id="UP000886700"/>
    </source>
</evidence>
<evidence type="ECO:0000259" key="6">
    <source>
        <dbReference type="PROSITE" id="PS50158"/>
    </source>
</evidence>
<evidence type="ECO:0000256" key="4">
    <source>
        <dbReference type="PROSITE-ProRule" id="PRU00047"/>
    </source>
</evidence>
<dbReference type="InterPro" id="IPR045345">
    <property type="entry name" value="Gag_p24_C"/>
</dbReference>
<dbReference type="Proteomes" id="UP000886700">
    <property type="component" value="Unplaced"/>
</dbReference>
<keyword evidence="2 4" id="KW-0863">Zinc-finger</keyword>
<feature type="domain" description="CCHC-type" evidence="6">
    <location>
        <begin position="458"/>
        <end position="473"/>
    </location>
</feature>
<dbReference type="InterPro" id="IPR050195">
    <property type="entry name" value="Primate_lentivir_Gag_pol-like"/>
</dbReference>
<dbReference type="SUPFAM" id="SSF57756">
    <property type="entry name" value="Retrovirus zinc finger-like domains"/>
    <property type="match status" value="2"/>
</dbReference>
<dbReference type="InterPro" id="IPR038124">
    <property type="entry name" value="B_retro_matrix_sf"/>
</dbReference>
<dbReference type="PROSITE" id="PS50158">
    <property type="entry name" value="ZF_CCHC"/>
    <property type="match status" value="1"/>
</dbReference>
<dbReference type="GeneID" id="121140732"/>
<dbReference type="InterPro" id="IPR036875">
    <property type="entry name" value="Znf_CCHC_sf"/>
</dbReference>
<feature type="region of interest" description="Disordered" evidence="5">
    <location>
        <begin position="525"/>
        <end position="555"/>
    </location>
</feature>
<dbReference type="SUPFAM" id="SSF47836">
    <property type="entry name" value="Retroviral matrix proteins"/>
    <property type="match status" value="1"/>
</dbReference>
<dbReference type="RefSeq" id="XP_040602557.1">
    <property type="nucleotide sequence ID" value="XM_040746623.1"/>
</dbReference>
<dbReference type="PANTHER" id="PTHR40389:SF3">
    <property type="entry name" value="IGE-BINDING PROTEIN"/>
    <property type="match status" value="1"/>
</dbReference>
<dbReference type="SUPFAM" id="SSF47353">
    <property type="entry name" value="Retrovirus capsid dimerization domain-like"/>
    <property type="match status" value="1"/>
</dbReference>
<dbReference type="Gene3D" id="4.10.60.10">
    <property type="entry name" value="Zinc finger, CCHC-type"/>
    <property type="match status" value="1"/>
</dbReference>
<gene>
    <name evidence="8" type="primary">LOC121140732</name>
</gene>
<dbReference type="InterPro" id="IPR008919">
    <property type="entry name" value="Retrov_capsid_N"/>
</dbReference>